<dbReference type="InterPro" id="IPR014464">
    <property type="entry name" value="CvfB_fam"/>
</dbReference>
<dbReference type="InterPro" id="IPR040764">
    <property type="entry name" value="CvfB_WH"/>
</dbReference>
<gene>
    <name evidence="4" type="ORF">SAMN05216375_10151</name>
    <name evidence="3" type="ORF">TR210_216</name>
</gene>
<dbReference type="PANTHER" id="PTHR37296">
    <property type="entry name" value="CONSERVED VIRULENCE FACTOR B"/>
    <property type="match status" value="1"/>
</dbReference>
<dbReference type="InterPro" id="IPR048588">
    <property type="entry name" value="CvfB_S1_2nd"/>
</dbReference>
<dbReference type="Pfam" id="PF21543">
    <property type="entry name" value="CvfB_2nd"/>
    <property type="match status" value="1"/>
</dbReference>
<dbReference type="InterPro" id="IPR003029">
    <property type="entry name" value="S1_domain"/>
</dbReference>
<feature type="domain" description="S1 motif" evidence="2">
    <location>
        <begin position="69"/>
        <end position="147"/>
    </location>
</feature>
<dbReference type="InterPro" id="IPR036388">
    <property type="entry name" value="WH-like_DNA-bd_sf"/>
</dbReference>
<dbReference type="Pfam" id="PF21191">
    <property type="entry name" value="CvfB_1st"/>
    <property type="match status" value="1"/>
</dbReference>
<dbReference type="EMBL" id="FNYT01000001">
    <property type="protein sequence ID" value="SEI50400.1"/>
    <property type="molecule type" value="Genomic_DNA"/>
</dbReference>
<feature type="domain" description="S1 motif" evidence="2">
    <location>
        <begin position="153"/>
        <end position="214"/>
    </location>
</feature>
<dbReference type="Proteomes" id="UP000076878">
    <property type="component" value="Unassembled WGS sequence"/>
</dbReference>
<name>A0A143Y8W1_9LACT</name>
<evidence type="ECO:0000313" key="6">
    <source>
        <dbReference type="Proteomes" id="UP000199280"/>
    </source>
</evidence>
<evidence type="ECO:0000313" key="4">
    <source>
        <dbReference type="EMBL" id="SEI50400.1"/>
    </source>
</evidence>
<dbReference type="OrthoDB" id="9801597at2"/>
<reference evidence="3 5" key="1">
    <citation type="submission" date="2016-02" db="EMBL/GenBank/DDBJ databases">
        <authorList>
            <person name="Wen L."/>
            <person name="He K."/>
            <person name="Yang H."/>
        </authorList>
    </citation>
    <scope>NUCLEOTIDE SEQUENCE [LARGE SCALE GENOMIC DNA]</scope>
    <source>
        <strain evidence="3">Trichococcus_R210</strain>
    </source>
</reference>
<protein>
    <recommendedName>
        <fullName evidence="2">S1 motif domain-containing protein</fullName>
    </recommendedName>
</protein>
<dbReference type="STRING" id="640938.TR210_216"/>
<dbReference type="Gene3D" id="1.10.10.10">
    <property type="entry name" value="Winged helix-like DNA-binding domain superfamily/Winged helix DNA-binding domain"/>
    <property type="match status" value="1"/>
</dbReference>
<comment type="similarity">
    <text evidence="1">Belongs to the CvfB family.</text>
</comment>
<feature type="domain" description="S1 motif" evidence="2">
    <location>
        <begin position="4"/>
        <end position="64"/>
    </location>
</feature>
<dbReference type="Gene3D" id="2.40.50.140">
    <property type="entry name" value="Nucleic acid-binding proteins"/>
    <property type="match status" value="2"/>
</dbReference>
<evidence type="ECO:0000313" key="5">
    <source>
        <dbReference type="Proteomes" id="UP000076878"/>
    </source>
</evidence>
<dbReference type="RefSeq" id="WP_068620680.1">
    <property type="nucleotide sequence ID" value="NZ_FJNB01000001.1"/>
</dbReference>
<evidence type="ECO:0000313" key="3">
    <source>
        <dbReference type="EMBL" id="CZQ82400.1"/>
    </source>
</evidence>
<proteinExistence type="inferred from homology"/>
<dbReference type="PIRSF" id="PIRSF012524">
    <property type="entry name" value="YitL_S1"/>
    <property type="match status" value="1"/>
</dbReference>
<keyword evidence="6" id="KW-1185">Reference proteome</keyword>
<dbReference type="GO" id="GO:0003676">
    <property type="term" value="F:nucleic acid binding"/>
    <property type="evidence" value="ECO:0007669"/>
    <property type="project" value="InterPro"/>
</dbReference>
<dbReference type="EMBL" id="FJNB01000001">
    <property type="protein sequence ID" value="CZQ82400.1"/>
    <property type="molecule type" value="Genomic_DNA"/>
</dbReference>
<dbReference type="Gene3D" id="2.40.50.330">
    <property type="match status" value="1"/>
</dbReference>
<dbReference type="InterPro" id="IPR012340">
    <property type="entry name" value="NA-bd_OB-fold"/>
</dbReference>
<evidence type="ECO:0000256" key="1">
    <source>
        <dbReference type="PIRNR" id="PIRNR012524"/>
    </source>
</evidence>
<dbReference type="Pfam" id="PF17783">
    <property type="entry name" value="WHD_CvfB"/>
    <property type="match status" value="1"/>
</dbReference>
<accession>A0A143Y8W1</accession>
<dbReference type="Pfam" id="PF13509">
    <property type="entry name" value="S1_2"/>
    <property type="match status" value="1"/>
</dbReference>
<dbReference type="InterPro" id="IPR048587">
    <property type="entry name" value="CvfB_S1_3rd"/>
</dbReference>
<dbReference type="SMART" id="SM00316">
    <property type="entry name" value="S1"/>
    <property type="match status" value="3"/>
</dbReference>
<evidence type="ECO:0000259" key="2">
    <source>
        <dbReference type="SMART" id="SM00316"/>
    </source>
</evidence>
<dbReference type="AlphaFoldDB" id="A0A143Y8W1"/>
<dbReference type="PANTHER" id="PTHR37296:SF1">
    <property type="entry name" value="CONSERVED VIRULENCE FACTOR B"/>
    <property type="match status" value="1"/>
</dbReference>
<reference evidence="4 6" key="2">
    <citation type="submission" date="2016-10" db="EMBL/GenBank/DDBJ databases">
        <authorList>
            <person name="Varghese N."/>
            <person name="Submissions S."/>
        </authorList>
    </citation>
    <scope>NUCLEOTIDE SEQUENCE [LARGE SCALE GENOMIC DNA]</scope>
    <source>
        <strain evidence="4 6">DSM 22150</strain>
    </source>
</reference>
<dbReference type="Proteomes" id="UP000199280">
    <property type="component" value="Unassembled WGS sequence"/>
</dbReference>
<sequence length="288" mass="32298">MSKRLGTIITGVIVDENEKSVFVQKDGITYRLDKEESEAPLQLGDTVKGFVYEGMNKQLRMTLKEPASQVGRYGWGTVVAVRKDLGVFVDIGLKDKEIVVSLDNLPDIKSLWPKKGDRLLIALEQDSKDRLWGILADEPVFRSISRKPGEEWKNKDITGTVFRLKMVGTFILTDDYYIGFIHPSEREIEPRLGEVVSGRVIGISPHGMLNLSLKPRAHEAISEDAAMILVLLEQSPTKSLPYGDKSDPQAIKEYFGISKAQFKRALGHLLKARLVVQQDGHTKLINKD</sequence>
<organism evidence="3 5">
    <name type="scientific">Trichococcus ilyis</name>
    <dbReference type="NCBI Taxonomy" id="640938"/>
    <lineage>
        <taxon>Bacteria</taxon>
        <taxon>Bacillati</taxon>
        <taxon>Bacillota</taxon>
        <taxon>Bacilli</taxon>
        <taxon>Lactobacillales</taxon>
        <taxon>Carnobacteriaceae</taxon>
        <taxon>Trichococcus</taxon>
    </lineage>
</organism>
<dbReference type="InterPro" id="IPR039566">
    <property type="entry name" value="CvfB_S1_st"/>
</dbReference>